<dbReference type="Pfam" id="PF00266">
    <property type="entry name" value="Aminotran_5"/>
    <property type="match status" value="1"/>
</dbReference>
<dbReference type="PANTHER" id="PTHR43586:SF8">
    <property type="entry name" value="CYSTEINE DESULFURASE 1, CHLOROPLASTIC"/>
    <property type="match status" value="1"/>
</dbReference>
<keyword evidence="1" id="KW-0663">Pyridoxal phosphate</keyword>
<dbReference type="Gene3D" id="3.40.640.10">
    <property type="entry name" value="Type I PLP-dependent aspartate aminotransferase-like (Major domain)"/>
    <property type="match status" value="1"/>
</dbReference>
<dbReference type="InterPro" id="IPR015421">
    <property type="entry name" value="PyrdxlP-dep_Trfase_major"/>
</dbReference>
<evidence type="ECO:0000256" key="1">
    <source>
        <dbReference type="ARBA" id="ARBA00022898"/>
    </source>
</evidence>
<evidence type="ECO:0000313" key="4">
    <source>
        <dbReference type="Proteomes" id="UP000249819"/>
    </source>
</evidence>
<gene>
    <name evidence="3" type="ORF">CLV59_109308</name>
</gene>
<dbReference type="GO" id="GO:0016829">
    <property type="term" value="F:lyase activity"/>
    <property type="evidence" value="ECO:0007669"/>
    <property type="project" value="UniProtKB-KW"/>
</dbReference>
<protein>
    <submittedName>
        <fullName evidence="3">Selenocysteine lyase/cysteine desulfurase</fullName>
    </submittedName>
</protein>
<comment type="caution">
    <text evidence="3">The sequence shown here is derived from an EMBL/GenBank/DDBJ whole genome shotgun (WGS) entry which is preliminary data.</text>
</comment>
<sequence>MKTTLHSLENYFSVYRQHIIGYQQYYATPFGLQRIVYGDWTATGRGYSPIEKYIQQDILPFIGNTHTDTTVTGSMMSSAYEMAKDIIKKHVNASTADTLLFCGIGMTSAVNKLQRIMGLKSSHSQPVDNTLRPIVFVTQMEHHSNHISWLETIAHVELIGMDEKGNVDISHLHFLLEQYKDHPIKIAAVTACSNVTGIVTPYHEIAKLIHAYDGWCLVDFACAAPYCEINMHPEEAHAQLDAIYFSAHKFLGGPGTPGILVFNNQLYQHQIPDQPGGGVVQYTNPWGVRDYMTNIEQREDGGTPPFIQGIKAAMCIRLKEEMGVANILKREKELLDIIFSRLVNMSAIHVLQGNVTDRLGVISFLVEGVHYNLFVKLMNDRFGIQLRGGCSCAGTYGHHLLQVDQTQSYIIRQAIQAGDMSAKPGWIRLSIHPTMTDAEINFILDAIEITIAHAFVWQQDYYHDRLSNEYIFTGDDSCTNHLVSSWFNSENW</sequence>
<dbReference type="Gene3D" id="3.90.1150.10">
    <property type="entry name" value="Aspartate Aminotransferase, domain 1"/>
    <property type="match status" value="1"/>
</dbReference>
<dbReference type="RefSeq" id="WP_111594845.1">
    <property type="nucleotide sequence ID" value="NZ_QLMA01000009.1"/>
</dbReference>
<keyword evidence="4" id="KW-1185">Reference proteome</keyword>
<dbReference type="InterPro" id="IPR015422">
    <property type="entry name" value="PyrdxlP-dep_Trfase_small"/>
</dbReference>
<dbReference type="Proteomes" id="UP000249819">
    <property type="component" value="Unassembled WGS sequence"/>
</dbReference>
<name>A0A327VLM1_9BACT</name>
<dbReference type="PANTHER" id="PTHR43586">
    <property type="entry name" value="CYSTEINE DESULFURASE"/>
    <property type="match status" value="1"/>
</dbReference>
<dbReference type="EMBL" id="QLMA01000009">
    <property type="protein sequence ID" value="RAJ75694.1"/>
    <property type="molecule type" value="Genomic_DNA"/>
</dbReference>
<reference evidence="3 4" key="1">
    <citation type="submission" date="2018-06" db="EMBL/GenBank/DDBJ databases">
        <title>Genomic Encyclopedia of Archaeal and Bacterial Type Strains, Phase II (KMG-II): from individual species to whole genera.</title>
        <authorList>
            <person name="Goeker M."/>
        </authorList>
    </citation>
    <scope>NUCLEOTIDE SEQUENCE [LARGE SCALE GENOMIC DNA]</scope>
    <source>
        <strain evidence="3 4">DSM 29821</strain>
    </source>
</reference>
<proteinExistence type="predicted"/>
<organism evidence="3 4">
    <name type="scientific">Chitinophaga dinghuensis</name>
    <dbReference type="NCBI Taxonomy" id="1539050"/>
    <lineage>
        <taxon>Bacteria</taxon>
        <taxon>Pseudomonadati</taxon>
        <taxon>Bacteroidota</taxon>
        <taxon>Chitinophagia</taxon>
        <taxon>Chitinophagales</taxon>
        <taxon>Chitinophagaceae</taxon>
        <taxon>Chitinophaga</taxon>
    </lineage>
</organism>
<dbReference type="InterPro" id="IPR015424">
    <property type="entry name" value="PyrdxlP-dep_Trfase"/>
</dbReference>
<accession>A0A327VLM1</accession>
<feature type="domain" description="Aminotransferase class V" evidence="2">
    <location>
        <begin position="37"/>
        <end position="441"/>
    </location>
</feature>
<evidence type="ECO:0000313" key="3">
    <source>
        <dbReference type="EMBL" id="RAJ75694.1"/>
    </source>
</evidence>
<evidence type="ECO:0000259" key="2">
    <source>
        <dbReference type="Pfam" id="PF00266"/>
    </source>
</evidence>
<dbReference type="OrthoDB" id="9804366at2"/>
<dbReference type="AlphaFoldDB" id="A0A327VLM1"/>
<dbReference type="SUPFAM" id="SSF53383">
    <property type="entry name" value="PLP-dependent transferases"/>
    <property type="match status" value="1"/>
</dbReference>
<dbReference type="InterPro" id="IPR000192">
    <property type="entry name" value="Aminotrans_V_dom"/>
</dbReference>
<keyword evidence="3" id="KW-0456">Lyase</keyword>